<protein>
    <submittedName>
        <fullName evidence="1">Uncharacterized protein</fullName>
    </submittedName>
</protein>
<gene>
    <name evidence="1" type="ordered locus">SULAZ_0208</name>
</gene>
<evidence type="ECO:0000313" key="1">
    <source>
        <dbReference type="EMBL" id="ACN99736.1"/>
    </source>
</evidence>
<organism evidence="1 2">
    <name type="scientific">Sulfurihydrogenibium azorense (strain DSM 15241 / OCM 825 / Az-Fu1)</name>
    <dbReference type="NCBI Taxonomy" id="204536"/>
    <lineage>
        <taxon>Bacteria</taxon>
        <taxon>Pseudomonadati</taxon>
        <taxon>Aquificota</taxon>
        <taxon>Aquificia</taxon>
        <taxon>Aquificales</taxon>
        <taxon>Hydrogenothermaceae</taxon>
        <taxon>Sulfurihydrogenibium</taxon>
    </lineage>
</organism>
<name>C1DXU2_SULAA</name>
<reference evidence="1 2" key="1">
    <citation type="journal article" date="2009" name="J. Bacteriol.">
        <title>Complete and draft genome sequences of six members of the Aquificales.</title>
        <authorList>
            <person name="Reysenbach A.L."/>
            <person name="Hamamura N."/>
            <person name="Podar M."/>
            <person name="Griffiths E."/>
            <person name="Ferreira S."/>
            <person name="Hochstein R."/>
            <person name="Heidelberg J."/>
            <person name="Johnson J."/>
            <person name="Mead D."/>
            <person name="Pohorille A."/>
            <person name="Sarmiento M."/>
            <person name="Schweighofer K."/>
            <person name="Seshadri R."/>
            <person name="Voytek M.A."/>
        </authorList>
    </citation>
    <scope>NUCLEOTIDE SEQUENCE [LARGE SCALE GENOMIC DNA]</scope>
    <source>
        <strain evidence="2">Az-Fu1 / DSM 15241 / OCM 825</strain>
    </source>
</reference>
<dbReference type="AlphaFoldDB" id="C1DXU2"/>
<dbReference type="STRING" id="204536.SULAZ_0208"/>
<dbReference type="KEGG" id="saf:SULAZ_0208"/>
<accession>C1DXU2</accession>
<sequence>MKRKEIFKQLIVEFHQNGIPDFVNRDLNGLLEAARFLNVKKAVILTFDDFDTILVDDVKVHILPAYYYFTVLM</sequence>
<dbReference type="HOGENOM" id="CLU_2703477_0_0_0"/>
<proteinExistence type="predicted"/>
<keyword evidence="2" id="KW-1185">Reference proteome</keyword>
<dbReference type="Proteomes" id="UP000001369">
    <property type="component" value="Chromosome"/>
</dbReference>
<evidence type="ECO:0000313" key="2">
    <source>
        <dbReference type="Proteomes" id="UP000001369"/>
    </source>
</evidence>
<dbReference type="OrthoDB" id="9801684at2"/>
<dbReference type="RefSeq" id="WP_012675044.1">
    <property type="nucleotide sequence ID" value="NC_012438.1"/>
</dbReference>
<dbReference type="EMBL" id="CP001229">
    <property type="protein sequence ID" value="ACN99736.1"/>
    <property type="molecule type" value="Genomic_DNA"/>
</dbReference>